<dbReference type="Proteomes" id="UP000184488">
    <property type="component" value="Unassembled WGS sequence"/>
</dbReference>
<dbReference type="InterPro" id="IPR001640">
    <property type="entry name" value="Lgt"/>
</dbReference>
<name>A0A1M6ELK7_9FLAO</name>
<dbReference type="EMBL" id="FQZI01000003">
    <property type="protein sequence ID" value="SHI86381.1"/>
    <property type="molecule type" value="Genomic_DNA"/>
</dbReference>
<dbReference type="STRING" id="415425.SAMN05444363_1838"/>
<evidence type="ECO:0000256" key="2">
    <source>
        <dbReference type="ARBA" id="ARBA00022475"/>
    </source>
</evidence>
<keyword evidence="2" id="KW-1003">Cell membrane</keyword>
<feature type="transmembrane region" description="Helical" evidence="7">
    <location>
        <begin position="42"/>
        <end position="64"/>
    </location>
</feature>
<dbReference type="GO" id="GO:0042158">
    <property type="term" value="P:lipoprotein biosynthetic process"/>
    <property type="evidence" value="ECO:0007669"/>
    <property type="project" value="InterPro"/>
</dbReference>
<dbReference type="PANTHER" id="PTHR30589">
    <property type="entry name" value="PROLIPOPROTEIN DIACYLGLYCERYL TRANSFERASE"/>
    <property type="match status" value="1"/>
</dbReference>
<dbReference type="PANTHER" id="PTHR30589:SF0">
    <property type="entry name" value="PHOSPHATIDYLGLYCEROL--PROLIPOPROTEIN DIACYLGLYCERYL TRANSFERASE"/>
    <property type="match status" value="1"/>
</dbReference>
<keyword evidence="5 7" id="KW-1133">Transmembrane helix</keyword>
<accession>A0A1M6ELK7</accession>
<evidence type="ECO:0000313" key="8">
    <source>
        <dbReference type="EMBL" id="SHI86381.1"/>
    </source>
</evidence>
<organism evidence="8 9">
    <name type="scientific">Flavobacterium terrae</name>
    <dbReference type="NCBI Taxonomy" id="415425"/>
    <lineage>
        <taxon>Bacteria</taxon>
        <taxon>Pseudomonadati</taxon>
        <taxon>Bacteroidota</taxon>
        <taxon>Flavobacteriia</taxon>
        <taxon>Flavobacteriales</taxon>
        <taxon>Flavobacteriaceae</taxon>
        <taxon>Flavobacterium</taxon>
    </lineage>
</organism>
<dbReference type="OrthoDB" id="871140at2"/>
<evidence type="ECO:0000313" key="9">
    <source>
        <dbReference type="Proteomes" id="UP000184488"/>
    </source>
</evidence>
<comment type="similarity">
    <text evidence="1">Belongs to the Lgt family.</text>
</comment>
<dbReference type="Pfam" id="PF01790">
    <property type="entry name" value="LGT"/>
    <property type="match status" value="1"/>
</dbReference>
<evidence type="ECO:0000256" key="7">
    <source>
        <dbReference type="SAM" id="Phobius"/>
    </source>
</evidence>
<keyword evidence="8" id="KW-0449">Lipoprotein</keyword>
<gene>
    <name evidence="8" type="ORF">SAMN05444363_1838</name>
</gene>
<keyword evidence="9" id="KW-1185">Reference proteome</keyword>
<proteinExistence type="inferred from homology"/>
<evidence type="ECO:0000256" key="4">
    <source>
        <dbReference type="ARBA" id="ARBA00022692"/>
    </source>
</evidence>
<dbReference type="AlphaFoldDB" id="A0A1M6ELK7"/>
<protein>
    <submittedName>
        <fullName evidence="8">Prolipoprotein diacylglyceryltransferase</fullName>
    </submittedName>
</protein>
<feature type="transmembrane region" description="Helical" evidence="7">
    <location>
        <begin position="210"/>
        <end position="229"/>
    </location>
</feature>
<keyword evidence="6 7" id="KW-0472">Membrane</keyword>
<dbReference type="RefSeq" id="WP_073310674.1">
    <property type="nucleotide sequence ID" value="NZ_FQZI01000003.1"/>
</dbReference>
<feature type="transmembrane region" description="Helical" evidence="7">
    <location>
        <begin position="187"/>
        <end position="204"/>
    </location>
</feature>
<keyword evidence="3 8" id="KW-0808">Transferase</keyword>
<feature type="transmembrane region" description="Helical" evidence="7">
    <location>
        <begin position="111"/>
        <end position="133"/>
    </location>
</feature>
<evidence type="ECO:0000256" key="6">
    <source>
        <dbReference type="ARBA" id="ARBA00023136"/>
    </source>
</evidence>
<dbReference type="GO" id="GO:0005886">
    <property type="term" value="C:plasma membrane"/>
    <property type="evidence" value="ECO:0007669"/>
    <property type="project" value="InterPro"/>
</dbReference>
<feature type="transmembrane region" description="Helical" evidence="7">
    <location>
        <begin position="12"/>
        <end position="30"/>
    </location>
</feature>
<evidence type="ECO:0000256" key="1">
    <source>
        <dbReference type="ARBA" id="ARBA00007150"/>
    </source>
</evidence>
<feature type="transmembrane region" description="Helical" evidence="7">
    <location>
        <begin position="84"/>
        <end position="102"/>
    </location>
</feature>
<feature type="transmembrane region" description="Helical" evidence="7">
    <location>
        <begin position="158"/>
        <end position="175"/>
    </location>
</feature>
<dbReference type="GO" id="GO:0008961">
    <property type="term" value="F:phosphatidylglycerol-prolipoprotein diacylglyceryl transferase activity"/>
    <property type="evidence" value="ECO:0007669"/>
    <property type="project" value="InterPro"/>
</dbReference>
<sequence length="243" mass="28018">MTIPFDNASTIHLIMETLAFFIGIRLYYFLRKGIQDPISDMNRLWILLGAMVGALIGSRVIAMFENPSLILNQTWLTFYQNKTVAGGFFGGLFGVELSKKIIGVKIASGDIYVIPILTAIIIGRIGCFGMGVLEPTYGIETSFLTGMNLGDNKLRHPVALYEIFTMLFLIIFFIYIRKIDLQNGDRFKMFMIAYFLYRFLVEFIKPFQPLFLGLSIIHWISIFIFIYYYKFYLRILKPKIINA</sequence>
<reference evidence="9" key="1">
    <citation type="submission" date="2016-11" db="EMBL/GenBank/DDBJ databases">
        <authorList>
            <person name="Varghese N."/>
            <person name="Submissions S."/>
        </authorList>
    </citation>
    <scope>NUCLEOTIDE SEQUENCE [LARGE SCALE GENOMIC DNA]</scope>
    <source>
        <strain evidence="9">DSM 18829</strain>
    </source>
</reference>
<keyword evidence="4 7" id="KW-0812">Transmembrane</keyword>
<evidence type="ECO:0000256" key="3">
    <source>
        <dbReference type="ARBA" id="ARBA00022679"/>
    </source>
</evidence>
<evidence type="ECO:0000256" key="5">
    <source>
        <dbReference type="ARBA" id="ARBA00022989"/>
    </source>
</evidence>